<dbReference type="WBParaSite" id="Gr19_v10_g13908.t1">
    <property type="protein sequence ID" value="Gr19_v10_g13908.t1"/>
    <property type="gene ID" value="Gr19_v10_g13908"/>
</dbReference>
<proteinExistence type="predicted"/>
<accession>A0A914H4H4</accession>
<protein>
    <submittedName>
        <fullName evidence="2">Uncharacterized protein</fullName>
    </submittedName>
</protein>
<keyword evidence="1" id="KW-1185">Reference proteome</keyword>
<sequence length="94" mass="10210">MAQIVPPYLSAFPAINPHGAPFIHWREQFGRAAFSPKMAFAAAAAALSVAQSGVDHPIHLKGEVHRGAKLMDNKMDGHKGGRGKQFVELIPHKF</sequence>
<organism evidence="1 2">
    <name type="scientific">Globodera rostochiensis</name>
    <name type="common">Golden nematode worm</name>
    <name type="synonym">Heterodera rostochiensis</name>
    <dbReference type="NCBI Taxonomy" id="31243"/>
    <lineage>
        <taxon>Eukaryota</taxon>
        <taxon>Metazoa</taxon>
        <taxon>Ecdysozoa</taxon>
        <taxon>Nematoda</taxon>
        <taxon>Chromadorea</taxon>
        <taxon>Rhabditida</taxon>
        <taxon>Tylenchina</taxon>
        <taxon>Tylenchomorpha</taxon>
        <taxon>Tylenchoidea</taxon>
        <taxon>Heteroderidae</taxon>
        <taxon>Heteroderinae</taxon>
        <taxon>Globodera</taxon>
    </lineage>
</organism>
<evidence type="ECO:0000313" key="1">
    <source>
        <dbReference type="Proteomes" id="UP000887572"/>
    </source>
</evidence>
<dbReference type="AlphaFoldDB" id="A0A914H4H4"/>
<reference evidence="2" key="1">
    <citation type="submission" date="2022-11" db="UniProtKB">
        <authorList>
            <consortium name="WormBaseParasite"/>
        </authorList>
    </citation>
    <scope>IDENTIFICATION</scope>
</reference>
<name>A0A914H4H4_GLORO</name>
<dbReference type="Proteomes" id="UP000887572">
    <property type="component" value="Unplaced"/>
</dbReference>
<evidence type="ECO:0000313" key="2">
    <source>
        <dbReference type="WBParaSite" id="Gr19_v10_g13908.t1"/>
    </source>
</evidence>